<organism evidence="1 2">
    <name type="scientific">Spirosoma profusum</name>
    <dbReference type="NCBI Taxonomy" id="2771354"/>
    <lineage>
        <taxon>Bacteria</taxon>
        <taxon>Pseudomonadati</taxon>
        <taxon>Bacteroidota</taxon>
        <taxon>Cytophagia</taxon>
        <taxon>Cytophagales</taxon>
        <taxon>Cytophagaceae</taxon>
        <taxon>Spirosoma</taxon>
    </lineage>
</organism>
<evidence type="ECO:0000313" key="1">
    <source>
        <dbReference type="EMBL" id="MBD2704435.1"/>
    </source>
</evidence>
<evidence type="ECO:0000313" key="2">
    <source>
        <dbReference type="Proteomes" id="UP000598820"/>
    </source>
</evidence>
<proteinExistence type="predicted"/>
<comment type="caution">
    <text evidence="1">The sequence shown here is derived from an EMBL/GenBank/DDBJ whole genome shotgun (WGS) entry which is preliminary data.</text>
</comment>
<accession>A0A926Y5B1</accession>
<gene>
    <name evidence="1" type="ORF">IC229_27590</name>
</gene>
<protein>
    <submittedName>
        <fullName evidence="1">Uncharacterized protein</fullName>
    </submittedName>
</protein>
<name>A0A926Y5B1_9BACT</name>
<keyword evidence="2" id="KW-1185">Reference proteome</keyword>
<dbReference type="EMBL" id="JACWZY010000031">
    <property type="protein sequence ID" value="MBD2704435.1"/>
    <property type="molecule type" value="Genomic_DNA"/>
</dbReference>
<dbReference type="RefSeq" id="WP_190891004.1">
    <property type="nucleotide sequence ID" value="NZ_JACWZY010000031.1"/>
</dbReference>
<dbReference type="AlphaFoldDB" id="A0A926Y5B1"/>
<reference evidence="1" key="1">
    <citation type="submission" date="2020-09" db="EMBL/GenBank/DDBJ databases">
        <authorList>
            <person name="Kim M.K."/>
        </authorList>
    </citation>
    <scope>NUCLEOTIDE SEQUENCE</scope>
    <source>
        <strain evidence="1">BT702</strain>
    </source>
</reference>
<sequence length="161" mass="19209">MTNRKLDYNSFESLRLATPESRKPTWLIVDYEWEKAIALAWTSPGYSKRMEELGYPEYTIFLFAWADSIQIYILRYVLGHRKTLHAVIKEVQAFIKLYQTHSREVIGFVLFTISHDLLVREWYELMARLKIVIQKLGDRFGIDPFTYEDVKTKRLPVEDRI</sequence>
<dbReference type="Proteomes" id="UP000598820">
    <property type="component" value="Unassembled WGS sequence"/>
</dbReference>